<dbReference type="GO" id="GO:0005524">
    <property type="term" value="F:ATP binding"/>
    <property type="evidence" value="ECO:0007669"/>
    <property type="project" value="InterPro"/>
</dbReference>
<dbReference type="SUPFAM" id="SSF52540">
    <property type="entry name" value="P-loop containing nucleoside triphosphate hydrolases"/>
    <property type="match status" value="1"/>
</dbReference>
<dbReference type="Gene3D" id="3.40.50.300">
    <property type="entry name" value="P-loop containing nucleotide triphosphate hydrolases"/>
    <property type="match status" value="1"/>
</dbReference>
<dbReference type="CDD" id="cd03272">
    <property type="entry name" value="ABC_SMC3_euk"/>
    <property type="match status" value="1"/>
</dbReference>
<keyword evidence="2" id="KW-0131">Cell cycle</keyword>
<feature type="coiled-coil region" evidence="3">
    <location>
        <begin position="193"/>
        <end position="294"/>
    </location>
</feature>
<dbReference type="AlphaFoldDB" id="A0A9P0YCI0"/>
<dbReference type="EMBL" id="CAMAPE010000001">
    <property type="protein sequence ID" value="CAH9050266.1"/>
    <property type="molecule type" value="Genomic_DNA"/>
</dbReference>
<dbReference type="OrthoDB" id="431497at2759"/>
<feature type="non-terminal residue" evidence="5">
    <location>
        <position position="1"/>
    </location>
</feature>
<keyword evidence="6" id="KW-1185">Reference proteome</keyword>
<dbReference type="Pfam" id="PF02463">
    <property type="entry name" value="SMC_N"/>
    <property type="match status" value="1"/>
</dbReference>
<dbReference type="Proteomes" id="UP001152484">
    <property type="component" value="Unassembled WGS sequence"/>
</dbReference>
<dbReference type="InterPro" id="IPR003395">
    <property type="entry name" value="RecF/RecN/SMC_N"/>
</dbReference>
<proteinExistence type="predicted"/>
<evidence type="ECO:0000256" key="3">
    <source>
        <dbReference type="SAM" id="Coils"/>
    </source>
</evidence>
<dbReference type="InterPro" id="IPR027417">
    <property type="entry name" value="P-loop_NTPase"/>
</dbReference>
<keyword evidence="3" id="KW-0175">Coiled coil</keyword>
<dbReference type="FunFam" id="3.40.50.300:FF:000424">
    <property type="entry name" value="Structural maintenance of chromosomes 3"/>
    <property type="match status" value="1"/>
</dbReference>
<organism evidence="5 6">
    <name type="scientific">Cuscuta europaea</name>
    <name type="common">European dodder</name>
    <dbReference type="NCBI Taxonomy" id="41803"/>
    <lineage>
        <taxon>Eukaryota</taxon>
        <taxon>Viridiplantae</taxon>
        <taxon>Streptophyta</taxon>
        <taxon>Embryophyta</taxon>
        <taxon>Tracheophyta</taxon>
        <taxon>Spermatophyta</taxon>
        <taxon>Magnoliopsida</taxon>
        <taxon>eudicotyledons</taxon>
        <taxon>Gunneridae</taxon>
        <taxon>Pentapetalae</taxon>
        <taxon>asterids</taxon>
        <taxon>lamiids</taxon>
        <taxon>Solanales</taxon>
        <taxon>Convolvulaceae</taxon>
        <taxon>Cuscuteae</taxon>
        <taxon>Cuscuta</taxon>
        <taxon>Cuscuta subgen. Cuscuta</taxon>
    </lineage>
</organism>
<feature type="domain" description="RecF/RecN/SMC N-terminal" evidence="4">
    <location>
        <begin position="2"/>
        <end position="133"/>
    </location>
</feature>
<comment type="caution">
    <text evidence="5">The sequence shown here is derived from an EMBL/GenBank/DDBJ whole genome shotgun (WGS) entry which is preliminary data.</text>
</comment>
<evidence type="ECO:0000256" key="2">
    <source>
        <dbReference type="ARBA" id="ARBA00023306"/>
    </source>
</evidence>
<dbReference type="InterPro" id="IPR041741">
    <property type="entry name" value="SMC3_ABC_euk"/>
</dbReference>
<accession>A0A9P0YCI0</accession>
<sequence length="363" mass="42459">MYIKQIIIEGFKSYREQIATEPFSAKVNCVVGANGSGKSNFFQAMRFVISDLFHNLRSEERHALLHEGAGHQVLSAFVEIVFDNSDNRLPVDKEEVRMRRTIGLKKDEYFLDGKHITKTEVMNLLESAGFSRSNPYYVVQQGKIASLTVMKDPERLDLLKEIGGTRVYDERRQESLKIMQETGNKKKQIIQVVQYMDERLRELDEEKEELKKYQQLDKQRKSLEYSIFDKELQDARQKLADVDKTRNQISETSTKMYEEVLMAHERSKELEKLSKDLTKEIQILSREKEAIDKQQSAAIKKHTELELDEKDLREKISANYKAKEEAIKQLHLLESEIQKSTDALNNIKPFYEKQVQEEDEITK</sequence>
<dbReference type="GO" id="GO:0051276">
    <property type="term" value="P:chromosome organization"/>
    <property type="evidence" value="ECO:0007669"/>
    <property type="project" value="UniProtKB-ARBA"/>
</dbReference>
<dbReference type="GO" id="GO:0009536">
    <property type="term" value="C:plastid"/>
    <property type="evidence" value="ECO:0007669"/>
    <property type="project" value="UniProtKB-SubCell"/>
</dbReference>
<gene>
    <name evidence="5" type="ORF">CEURO_LOCUS39</name>
</gene>
<evidence type="ECO:0000259" key="4">
    <source>
        <dbReference type="Pfam" id="PF02463"/>
    </source>
</evidence>
<protein>
    <recommendedName>
        <fullName evidence="4">RecF/RecN/SMC N-terminal domain-containing protein</fullName>
    </recommendedName>
</protein>
<reference evidence="5" key="1">
    <citation type="submission" date="2022-07" db="EMBL/GenBank/DDBJ databases">
        <authorList>
            <person name="Macas J."/>
            <person name="Novak P."/>
            <person name="Neumann P."/>
        </authorList>
    </citation>
    <scope>NUCLEOTIDE SEQUENCE</scope>
</reference>
<dbReference type="PANTHER" id="PTHR43977">
    <property type="entry name" value="STRUCTURAL MAINTENANCE OF CHROMOSOMES PROTEIN 3"/>
    <property type="match status" value="1"/>
</dbReference>
<dbReference type="GO" id="GO:0016887">
    <property type="term" value="F:ATP hydrolysis activity"/>
    <property type="evidence" value="ECO:0007669"/>
    <property type="project" value="InterPro"/>
</dbReference>
<comment type="subcellular location">
    <subcellularLocation>
        <location evidence="1">Plastid</location>
    </subcellularLocation>
</comment>
<evidence type="ECO:0000256" key="1">
    <source>
        <dbReference type="ARBA" id="ARBA00004474"/>
    </source>
</evidence>
<evidence type="ECO:0000313" key="6">
    <source>
        <dbReference type="Proteomes" id="UP001152484"/>
    </source>
</evidence>
<evidence type="ECO:0000313" key="5">
    <source>
        <dbReference type="EMBL" id="CAH9050266.1"/>
    </source>
</evidence>
<name>A0A9P0YCI0_CUSEU</name>